<dbReference type="GO" id="GO:0000150">
    <property type="term" value="F:DNA strand exchange activity"/>
    <property type="evidence" value="ECO:0007669"/>
    <property type="project" value="InterPro"/>
</dbReference>
<evidence type="ECO:0000313" key="2">
    <source>
        <dbReference type="Proteomes" id="UP001373196"/>
    </source>
</evidence>
<dbReference type="EMBL" id="JBBFGL010000015">
    <property type="protein sequence ID" value="MEJ5196984.1"/>
    <property type="molecule type" value="Genomic_DNA"/>
</dbReference>
<evidence type="ECO:0000313" key="1">
    <source>
        <dbReference type="EMBL" id="MEJ5196984.1"/>
    </source>
</evidence>
<comment type="caution">
    <text evidence="1">The sequence shown here is derived from an EMBL/GenBank/DDBJ whole genome shotgun (WGS) entry which is preliminary data.</text>
</comment>
<dbReference type="SUPFAM" id="SSF53041">
    <property type="entry name" value="Resolvase-like"/>
    <property type="match status" value="1"/>
</dbReference>
<dbReference type="GO" id="GO:0003677">
    <property type="term" value="F:DNA binding"/>
    <property type="evidence" value="ECO:0007669"/>
    <property type="project" value="InterPro"/>
</dbReference>
<sequence>MDHRHKVGGYVKLAKLWERSKDAAVAYHSSYYAEKFRDDADKKLVGVYIDITGNKEIYKRPEMVHLLKDCKNGAVNLIFSQTRAYLAANTCDFCFLLQYLFDMPMRVDVVTDDDDQRIDTILDVDNQRQSLKELAEKYTSIRRKDYLEWRIRLEHEMIKAEEK</sequence>
<evidence type="ECO:0008006" key="3">
    <source>
        <dbReference type="Google" id="ProtNLM"/>
    </source>
</evidence>
<gene>
    <name evidence="1" type="ORF">WF834_12555</name>
</gene>
<proteinExistence type="predicted"/>
<name>A0AB35Y6T6_9FIRM</name>
<accession>A0AB35Y6T6</accession>
<dbReference type="RefSeq" id="WP_339396173.1">
    <property type="nucleotide sequence ID" value="NZ_JBBFGL010000015.1"/>
</dbReference>
<dbReference type="Proteomes" id="UP001373196">
    <property type="component" value="Unassembled WGS sequence"/>
</dbReference>
<reference evidence="1" key="1">
    <citation type="submission" date="2024-03" db="EMBL/GenBank/DDBJ databases">
        <authorList>
            <person name="Plomp N."/>
            <person name="Harmsen H.J."/>
        </authorList>
    </citation>
    <scope>NUCLEOTIDE SEQUENCE</scope>
    <source>
        <strain evidence="1">HTF-128</strain>
    </source>
</reference>
<organism evidence="1 2">
    <name type="scientific">Faecalibacterium wellingii</name>
    <dbReference type="NCBI Taxonomy" id="2929491"/>
    <lineage>
        <taxon>Bacteria</taxon>
        <taxon>Bacillati</taxon>
        <taxon>Bacillota</taxon>
        <taxon>Clostridia</taxon>
        <taxon>Eubacteriales</taxon>
        <taxon>Oscillospiraceae</taxon>
        <taxon>Faecalibacterium</taxon>
    </lineage>
</organism>
<protein>
    <recommendedName>
        <fullName evidence="3">Resolvase/invertase-type recombinase catalytic domain-containing protein</fullName>
    </recommendedName>
</protein>
<dbReference type="InterPro" id="IPR036162">
    <property type="entry name" value="Resolvase-like_N_sf"/>
</dbReference>
<dbReference type="Gene3D" id="3.40.50.1390">
    <property type="entry name" value="Resolvase, N-terminal catalytic domain"/>
    <property type="match status" value="1"/>
</dbReference>
<dbReference type="AlphaFoldDB" id="A0AB35Y6T6"/>